<dbReference type="EMBL" id="LR796152">
    <property type="protein sequence ID" value="CAB4121725.1"/>
    <property type="molecule type" value="Genomic_DNA"/>
</dbReference>
<dbReference type="EMBL" id="LR798268">
    <property type="protein sequence ID" value="CAB5219419.1"/>
    <property type="molecule type" value="Genomic_DNA"/>
</dbReference>
<evidence type="ECO:0000313" key="1">
    <source>
        <dbReference type="EMBL" id="CAB4121725.1"/>
    </source>
</evidence>
<evidence type="ECO:0000313" key="2">
    <source>
        <dbReference type="EMBL" id="CAB4123918.1"/>
    </source>
</evidence>
<name>A0A6J5KNR0_9CAUD</name>
<organism evidence="2">
    <name type="scientific">uncultured Caudovirales phage</name>
    <dbReference type="NCBI Taxonomy" id="2100421"/>
    <lineage>
        <taxon>Viruses</taxon>
        <taxon>Duplodnaviria</taxon>
        <taxon>Heunggongvirae</taxon>
        <taxon>Uroviricota</taxon>
        <taxon>Caudoviricetes</taxon>
        <taxon>Peduoviridae</taxon>
        <taxon>Maltschvirus</taxon>
        <taxon>Maltschvirus maltsch</taxon>
    </lineage>
</organism>
<dbReference type="EMBL" id="LR796176">
    <property type="protein sequence ID" value="CAB4123918.1"/>
    <property type="molecule type" value="Genomic_DNA"/>
</dbReference>
<proteinExistence type="predicted"/>
<sequence length="155" mass="18056">MGLDLRLQISRKKKKGHTVEDLQAFEAGSWKTFGQVHSVIKDGKVDYRYYESERGEEHIYRGREPSLALAFANNKASWGIDANVLEFLESLEVSVLSFFRKQKSTYFVIRIAEFKELMYRDENPPFQKQVFVTLDKFVTKVKTVSDKKIEADMSM</sequence>
<protein>
    <submittedName>
        <fullName evidence="2">Uncharacterized protein</fullName>
    </submittedName>
</protein>
<reference evidence="2" key="1">
    <citation type="submission" date="2020-04" db="EMBL/GenBank/DDBJ databases">
        <authorList>
            <person name="Chiriac C."/>
            <person name="Salcher M."/>
            <person name="Ghai R."/>
            <person name="Kavagutti S V."/>
        </authorList>
    </citation>
    <scope>NUCLEOTIDE SEQUENCE</scope>
</reference>
<accession>A0A6J5KNR0</accession>
<gene>
    <name evidence="3" type="ORF">UFOVP220_79</name>
    <name evidence="1" type="ORF">UFOVP26_9</name>
    <name evidence="2" type="ORF">UFOVP44_88</name>
</gene>
<evidence type="ECO:0000313" key="3">
    <source>
        <dbReference type="EMBL" id="CAB5219419.1"/>
    </source>
</evidence>